<comment type="caution">
    <text evidence="1">The sequence shown here is derived from an EMBL/GenBank/DDBJ whole genome shotgun (WGS) entry which is preliminary data.</text>
</comment>
<protein>
    <submittedName>
        <fullName evidence="1">Uncharacterized protein</fullName>
    </submittedName>
</protein>
<name>A0A7C8LIA8_9FIRM</name>
<evidence type="ECO:0000313" key="2">
    <source>
        <dbReference type="Proteomes" id="UP000483018"/>
    </source>
</evidence>
<proteinExistence type="predicted"/>
<organism evidence="1 2">
    <name type="scientific">Defluviitalea raffinosedens</name>
    <dbReference type="NCBI Taxonomy" id="1450156"/>
    <lineage>
        <taxon>Bacteria</taxon>
        <taxon>Bacillati</taxon>
        <taxon>Bacillota</taxon>
        <taxon>Clostridia</taxon>
        <taxon>Lachnospirales</taxon>
        <taxon>Defluviitaleaceae</taxon>
        <taxon>Defluviitalea</taxon>
    </lineage>
</organism>
<dbReference type="EMBL" id="WSLF01000002">
    <property type="protein sequence ID" value="KAE9636236.1"/>
    <property type="molecule type" value="Genomic_DNA"/>
</dbReference>
<dbReference type="Proteomes" id="UP000483018">
    <property type="component" value="Unassembled WGS sequence"/>
</dbReference>
<accession>A0A7C8LIA8</accession>
<sequence>MIRDNQYRDAQREQQTKEILEALWTRVDEMSSVEKEHLKYFINHNNKPLLDRNISYPYEHLLNSDWVHKTQYTGNKLISRKVNIINDNGQTEAKEFTYSVKYQYILKEPIYKILKYSWERYGRISHFD</sequence>
<evidence type="ECO:0000313" key="1">
    <source>
        <dbReference type="EMBL" id="KAE9636236.1"/>
    </source>
</evidence>
<dbReference type="AlphaFoldDB" id="A0A7C8LIA8"/>
<gene>
    <name evidence="1" type="ORF">GND95_03710</name>
</gene>
<reference evidence="1 2" key="1">
    <citation type="submission" date="2019-12" db="EMBL/GenBank/DDBJ databases">
        <title>Defluviitalea raffinosedens, isolated from a biogas fermenter, genome sequencing and characterization.</title>
        <authorList>
            <person name="Rettenmaier R."/>
            <person name="Schneider M."/>
            <person name="Neuhaus K."/>
            <person name="Liebl W."/>
            <person name="Zverlov V."/>
        </authorList>
    </citation>
    <scope>NUCLEOTIDE SEQUENCE [LARGE SCALE GENOMIC DNA]</scope>
    <source>
        <strain evidence="1 2">249c-K6</strain>
    </source>
</reference>
<keyword evidence="2" id="KW-1185">Reference proteome</keyword>